<organism evidence="6 7">
    <name type="scientific">Leptospira kirschneri str. H1</name>
    <dbReference type="NCBI Taxonomy" id="1049966"/>
    <lineage>
        <taxon>Bacteria</taxon>
        <taxon>Pseudomonadati</taxon>
        <taxon>Spirochaetota</taxon>
        <taxon>Spirochaetia</taxon>
        <taxon>Leptospirales</taxon>
        <taxon>Leptospiraceae</taxon>
        <taxon>Leptospira</taxon>
    </lineage>
</organism>
<dbReference type="Proteomes" id="UP000006253">
    <property type="component" value="Unassembled WGS sequence"/>
</dbReference>
<dbReference type="Pfam" id="PF00364">
    <property type="entry name" value="Biotin_lipoyl"/>
    <property type="match status" value="1"/>
</dbReference>
<dbReference type="PANTHER" id="PTHR43178:SF5">
    <property type="entry name" value="LIPOAMIDE ACYLTRANSFERASE COMPONENT OF BRANCHED-CHAIN ALPHA-KETO ACID DEHYDROGENASE COMPLEX, MITOCHONDRIAL"/>
    <property type="match status" value="1"/>
</dbReference>
<dbReference type="GO" id="GO:0031405">
    <property type="term" value="F:lipoic acid binding"/>
    <property type="evidence" value="ECO:0007669"/>
    <property type="project" value="TreeGrafter"/>
</dbReference>
<dbReference type="InterPro" id="IPR011053">
    <property type="entry name" value="Single_hybrid_motif"/>
</dbReference>
<proteinExistence type="predicted"/>
<dbReference type="InterPro" id="IPR000089">
    <property type="entry name" value="Biotin_lipoyl"/>
</dbReference>
<evidence type="ECO:0000256" key="1">
    <source>
        <dbReference type="ARBA" id="ARBA00001938"/>
    </source>
</evidence>
<dbReference type="CDD" id="cd06849">
    <property type="entry name" value="lipoyl_domain"/>
    <property type="match status" value="1"/>
</dbReference>
<dbReference type="RefSeq" id="WP_004766278.1">
    <property type="nucleotide sequence ID" value="NZ_AHMY02000051.1"/>
</dbReference>
<evidence type="ECO:0000313" key="6">
    <source>
        <dbReference type="EMBL" id="EKO14914.1"/>
    </source>
</evidence>
<dbReference type="InterPro" id="IPR050743">
    <property type="entry name" value="2-oxoacid_DH_E2_comp"/>
</dbReference>
<comment type="cofactor">
    <cofactor evidence="1">
        <name>(R)-lipoate</name>
        <dbReference type="ChEBI" id="CHEBI:83088"/>
    </cofactor>
</comment>
<keyword evidence="4" id="KW-0012">Acyltransferase</keyword>
<evidence type="ECO:0000313" key="7">
    <source>
        <dbReference type="Proteomes" id="UP000006253"/>
    </source>
</evidence>
<dbReference type="PROSITE" id="PS50968">
    <property type="entry name" value="BIOTINYL_LIPOYL"/>
    <property type="match status" value="1"/>
</dbReference>
<accession>A0A0E2B115</accession>
<sequence length="86" mass="9562">MKSKSYIFELVTPDLGDTDKIELVHWNSKIGDLVEQGQEVLELVTDKACFPMESPVKGTLTQIIKEKGSIVRKGEVLGILELSESE</sequence>
<comment type="caution">
    <text evidence="6">The sequence shown here is derived from an EMBL/GenBank/DDBJ whole genome shotgun (WGS) entry which is preliminary data.</text>
</comment>
<dbReference type="PANTHER" id="PTHR43178">
    <property type="entry name" value="DIHYDROLIPOAMIDE ACETYLTRANSFERASE COMPONENT OF PYRUVATE DEHYDROGENASE COMPLEX"/>
    <property type="match status" value="1"/>
</dbReference>
<evidence type="ECO:0000256" key="2">
    <source>
        <dbReference type="ARBA" id="ARBA00011484"/>
    </source>
</evidence>
<dbReference type="EMBL" id="AHMY02000051">
    <property type="protein sequence ID" value="EKO14914.1"/>
    <property type="molecule type" value="Genomic_DNA"/>
</dbReference>
<feature type="domain" description="Lipoyl-binding" evidence="5">
    <location>
        <begin position="6"/>
        <end position="81"/>
    </location>
</feature>
<dbReference type="AlphaFoldDB" id="A0A0E2B115"/>
<name>A0A0E2B115_9LEPT</name>
<dbReference type="GO" id="GO:0016407">
    <property type="term" value="F:acetyltransferase activity"/>
    <property type="evidence" value="ECO:0007669"/>
    <property type="project" value="TreeGrafter"/>
</dbReference>
<dbReference type="GO" id="GO:0005737">
    <property type="term" value="C:cytoplasm"/>
    <property type="evidence" value="ECO:0007669"/>
    <property type="project" value="TreeGrafter"/>
</dbReference>
<reference evidence="6 7" key="1">
    <citation type="submission" date="2012-10" db="EMBL/GenBank/DDBJ databases">
        <authorList>
            <person name="Harkins D.M."/>
            <person name="Durkin A.S."/>
            <person name="Brinkac L.M."/>
            <person name="Selengut J.D."/>
            <person name="Sanka R."/>
            <person name="DePew J."/>
            <person name="Purushe J."/>
            <person name="Peacock S.J."/>
            <person name="Thaipadungpanit J."/>
            <person name="Wuthiekanun V.W."/>
            <person name="Day N.P."/>
            <person name="Vinetz J.M."/>
            <person name="Sutton G.G."/>
            <person name="Nelson W.C."/>
            <person name="Fouts D.E."/>
        </authorList>
    </citation>
    <scope>NUCLEOTIDE SEQUENCE [LARGE SCALE GENOMIC DNA]</scope>
    <source>
        <strain evidence="6 7">H1</strain>
    </source>
</reference>
<comment type="subunit">
    <text evidence="2">Forms a 24-polypeptide structural core with octahedral symmetry.</text>
</comment>
<evidence type="ECO:0000259" key="5">
    <source>
        <dbReference type="PROSITE" id="PS50968"/>
    </source>
</evidence>
<dbReference type="SUPFAM" id="SSF51230">
    <property type="entry name" value="Single hybrid motif"/>
    <property type="match status" value="1"/>
</dbReference>
<evidence type="ECO:0000256" key="4">
    <source>
        <dbReference type="ARBA" id="ARBA00023315"/>
    </source>
</evidence>
<dbReference type="Gene3D" id="2.40.50.100">
    <property type="match status" value="1"/>
</dbReference>
<keyword evidence="3" id="KW-0808">Transferase</keyword>
<protein>
    <submittedName>
        <fullName evidence="6">Biotin-requiring enzyme</fullName>
    </submittedName>
</protein>
<gene>
    <name evidence="6" type="ORF">LEP1GSC081_1839</name>
</gene>
<evidence type="ECO:0000256" key="3">
    <source>
        <dbReference type="ARBA" id="ARBA00022679"/>
    </source>
</evidence>